<dbReference type="AlphaFoldDB" id="A0A1D6KUJ3"/>
<protein>
    <submittedName>
        <fullName evidence="1">Cell division control protein 48 homolog D</fullName>
    </submittedName>
</protein>
<proteinExistence type="predicted"/>
<dbReference type="GO" id="GO:0051301">
    <property type="term" value="P:cell division"/>
    <property type="evidence" value="ECO:0007669"/>
    <property type="project" value="UniProtKB-KW"/>
</dbReference>
<feature type="non-terminal residue" evidence="1">
    <location>
        <position position="1"/>
    </location>
</feature>
<name>A0A1D6KUJ3_MAIZE</name>
<sequence>ASRILAGAAAINATPGQPPENYLCRRRRHPQHGEPRGALGLCFRSVRCRSLFSPSDPIWWSPTALGLRFPDPIWVAWCQCFGGVFVW</sequence>
<evidence type="ECO:0000313" key="1">
    <source>
        <dbReference type="EMBL" id="ONM06230.1"/>
    </source>
</evidence>
<keyword evidence="1" id="KW-0132">Cell division</keyword>
<keyword evidence="1" id="KW-0131">Cell cycle</keyword>
<reference evidence="1" key="1">
    <citation type="submission" date="2015-12" db="EMBL/GenBank/DDBJ databases">
        <title>Update maize B73 reference genome by single molecule sequencing technologies.</title>
        <authorList>
            <consortium name="Maize Genome Sequencing Project"/>
            <person name="Ware D."/>
        </authorList>
    </citation>
    <scope>NUCLEOTIDE SEQUENCE [LARGE SCALE GENOMIC DNA]</scope>
    <source>
        <tissue evidence="1">Seedling</tissue>
    </source>
</reference>
<dbReference type="EMBL" id="CM007647">
    <property type="protein sequence ID" value="ONM06230.1"/>
    <property type="molecule type" value="Genomic_DNA"/>
</dbReference>
<accession>A0A1D6KUJ3</accession>
<organism evidence="1">
    <name type="scientific">Zea mays</name>
    <name type="common">Maize</name>
    <dbReference type="NCBI Taxonomy" id="4577"/>
    <lineage>
        <taxon>Eukaryota</taxon>
        <taxon>Viridiplantae</taxon>
        <taxon>Streptophyta</taxon>
        <taxon>Embryophyta</taxon>
        <taxon>Tracheophyta</taxon>
        <taxon>Spermatophyta</taxon>
        <taxon>Magnoliopsida</taxon>
        <taxon>Liliopsida</taxon>
        <taxon>Poales</taxon>
        <taxon>Poaceae</taxon>
        <taxon>PACMAD clade</taxon>
        <taxon>Panicoideae</taxon>
        <taxon>Andropogonodae</taxon>
        <taxon>Andropogoneae</taxon>
        <taxon>Tripsacinae</taxon>
        <taxon>Zea</taxon>
    </lineage>
</organism>
<gene>
    <name evidence="1" type="ORF">ZEAMMB73_Zm00001d032859</name>
</gene>